<organism evidence="2 3">
    <name type="scientific">Ficus carica</name>
    <name type="common">Common fig</name>
    <dbReference type="NCBI Taxonomy" id="3494"/>
    <lineage>
        <taxon>Eukaryota</taxon>
        <taxon>Viridiplantae</taxon>
        <taxon>Streptophyta</taxon>
        <taxon>Embryophyta</taxon>
        <taxon>Tracheophyta</taxon>
        <taxon>Spermatophyta</taxon>
        <taxon>Magnoliopsida</taxon>
        <taxon>eudicotyledons</taxon>
        <taxon>Gunneridae</taxon>
        <taxon>Pentapetalae</taxon>
        <taxon>rosids</taxon>
        <taxon>fabids</taxon>
        <taxon>Rosales</taxon>
        <taxon>Moraceae</taxon>
        <taxon>Ficeae</taxon>
        <taxon>Ficus</taxon>
    </lineage>
</organism>
<accession>A0AA87ZP79</accession>
<dbReference type="Proteomes" id="UP001187192">
    <property type="component" value="Unassembled WGS sequence"/>
</dbReference>
<dbReference type="AlphaFoldDB" id="A0AA87ZP79"/>
<gene>
    <name evidence="2" type="ORF">TIFTF001_006941</name>
</gene>
<feature type="compositionally biased region" description="Pro residues" evidence="1">
    <location>
        <begin position="101"/>
        <end position="116"/>
    </location>
</feature>
<feature type="compositionally biased region" description="Low complexity" evidence="1">
    <location>
        <begin position="78"/>
        <end position="100"/>
    </location>
</feature>
<evidence type="ECO:0000256" key="1">
    <source>
        <dbReference type="SAM" id="MobiDB-lite"/>
    </source>
</evidence>
<name>A0AA87ZP79_FICCA</name>
<dbReference type="EMBL" id="BTGU01000007">
    <property type="protein sequence ID" value="GMN37582.1"/>
    <property type="molecule type" value="Genomic_DNA"/>
</dbReference>
<keyword evidence="3" id="KW-1185">Reference proteome</keyword>
<evidence type="ECO:0000313" key="2">
    <source>
        <dbReference type="EMBL" id="GMN37582.1"/>
    </source>
</evidence>
<feature type="region of interest" description="Disordered" evidence="1">
    <location>
        <begin position="16"/>
        <end position="41"/>
    </location>
</feature>
<comment type="caution">
    <text evidence="2">The sequence shown here is derived from an EMBL/GenBank/DDBJ whole genome shotgun (WGS) entry which is preliminary data.</text>
</comment>
<protein>
    <submittedName>
        <fullName evidence="2">Uncharacterized protein</fullName>
    </submittedName>
</protein>
<reference evidence="2" key="1">
    <citation type="submission" date="2023-07" db="EMBL/GenBank/DDBJ databases">
        <title>draft genome sequence of fig (Ficus carica).</title>
        <authorList>
            <person name="Takahashi T."/>
            <person name="Nishimura K."/>
        </authorList>
    </citation>
    <scope>NUCLEOTIDE SEQUENCE</scope>
</reference>
<evidence type="ECO:0000313" key="3">
    <source>
        <dbReference type="Proteomes" id="UP001187192"/>
    </source>
</evidence>
<sequence>MLIVYHIIIHLALYNPSHSKSSPSPAIFPPPETDTGDHLRLPSGYLSPAIFSLFSSPLSRGDHLRRPTAGRPRPPPLSSSFSLFSSLSSSPFSPFSSLQPPLTPGPQPPLPPPPPP</sequence>
<feature type="region of interest" description="Disordered" evidence="1">
    <location>
        <begin position="57"/>
        <end position="116"/>
    </location>
</feature>
<proteinExistence type="predicted"/>